<evidence type="ECO:0000256" key="7">
    <source>
        <dbReference type="ARBA" id="ARBA00023310"/>
    </source>
</evidence>
<keyword evidence="3 8" id="KW-1003">Cell membrane</keyword>
<keyword evidence="10" id="KW-1185">Reference proteome</keyword>
<name>A0A2Z2M8D5_THEGO</name>
<evidence type="ECO:0000256" key="8">
    <source>
        <dbReference type="HAMAP-Rule" id="MF_00314"/>
    </source>
</evidence>
<dbReference type="AlphaFoldDB" id="A0A2Z2M8D5"/>
<dbReference type="GO" id="GO:0033179">
    <property type="term" value="C:proton-transporting V-type ATPase, V0 domain"/>
    <property type="evidence" value="ECO:0007669"/>
    <property type="project" value="InterPro"/>
</dbReference>
<dbReference type="GO" id="GO:0046961">
    <property type="term" value="F:proton-transporting ATPase activity, rotational mechanism"/>
    <property type="evidence" value="ECO:0007669"/>
    <property type="project" value="InterPro"/>
</dbReference>
<dbReference type="InterPro" id="IPR014272">
    <property type="entry name" value="ATPase_V0-cplx_csu"/>
</dbReference>
<dbReference type="HAMAP" id="MF_00314">
    <property type="entry name" value="ATP_synth_C_arch"/>
    <property type="match status" value="1"/>
</dbReference>
<comment type="function">
    <text evidence="8">Component of the A-type ATP synthase that produces ATP from ADP in the presence of a proton gradient across the membrane.</text>
</comment>
<comment type="subcellular location">
    <subcellularLocation>
        <location evidence="8">Cell membrane</location>
        <topology evidence="8">Peripheral membrane protein</topology>
    </subcellularLocation>
</comment>
<proteinExistence type="inferred from homology"/>
<evidence type="ECO:0000313" key="10">
    <source>
        <dbReference type="Proteomes" id="UP000250134"/>
    </source>
</evidence>
<keyword evidence="4 8" id="KW-0375">Hydrogen ion transport</keyword>
<dbReference type="InterPro" id="IPR044911">
    <property type="entry name" value="V-type_ATPase_csu/dsu_dom_3"/>
</dbReference>
<keyword evidence="6 8" id="KW-0472">Membrane</keyword>
<sequence>MPVDSAITAILDTSLGVIFTWLTWKTGKILYRYTPYAYPNARINAMEAKLLTDQRINELAESRTLQNFVANLEDTDYKPHLASVSPDDPVEIEKALERALASAYLLMEEILPKRVSGFFRLLLEEWDVRNMSNVVKAKYMGEVASDYVIEIGLMVPKIKAMAEAKTMEEILVILEGTPYEEYYQKLLLGELDLRGFETLVYKTYYRKLLDYALSRKDEEKIILEEFVRTKIDIRNIVTVLRAKKADLPAEAIREHLIPGGKVKLESVLNVDNLDMALAELDSTRYGRVLRDVREEIGKNIGVAENALNDYLISRMRELTRFYPLSVATPIVYLLEKEKEVQKLRALAKLIGDGVPPEKIKAMMGGEGA</sequence>
<dbReference type="PANTHER" id="PTHR38682">
    <property type="entry name" value="V-TYPE ATP SYNTHASE SUBUNIT C"/>
    <property type="match status" value="1"/>
</dbReference>
<reference evidence="9 10" key="1">
    <citation type="submission" date="2016-03" db="EMBL/GenBank/DDBJ databases">
        <title>Complete genome sequence of Thermococcus gorgonarius.</title>
        <authorList>
            <person name="Oger P.M."/>
        </authorList>
    </citation>
    <scope>NUCLEOTIDE SEQUENCE [LARGE SCALE GENOMIC DNA]</scope>
    <source>
        <strain evidence="9 10">W-12</strain>
    </source>
</reference>
<keyword evidence="5 8" id="KW-0406">Ion transport</keyword>
<dbReference type="NCBIfam" id="NF002269">
    <property type="entry name" value="PRK01198.1-5"/>
    <property type="match status" value="1"/>
</dbReference>
<accession>A0A2Z2M8D5</accession>
<comment type="similarity">
    <text evidence="1 8">Belongs to the V-ATPase V0D/AC39 subunit family.</text>
</comment>
<dbReference type="OrthoDB" id="4272at2157"/>
<dbReference type="NCBIfam" id="TIGR02923">
    <property type="entry name" value="AhaC"/>
    <property type="match status" value="1"/>
</dbReference>
<dbReference type="EMBL" id="CP014855">
    <property type="protein sequence ID" value="ASJ01603.1"/>
    <property type="molecule type" value="Genomic_DNA"/>
</dbReference>
<evidence type="ECO:0000256" key="3">
    <source>
        <dbReference type="ARBA" id="ARBA00022475"/>
    </source>
</evidence>
<dbReference type="GO" id="GO:0005886">
    <property type="term" value="C:plasma membrane"/>
    <property type="evidence" value="ECO:0007669"/>
    <property type="project" value="UniProtKB-SubCell"/>
</dbReference>
<gene>
    <name evidence="8" type="primary">atpC</name>
    <name evidence="9" type="ORF">A3K92_08970</name>
</gene>
<dbReference type="RefSeq" id="WP_088885935.1">
    <property type="nucleotide sequence ID" value="NZ_CP014855.1"/>
</dbReference>
<dbReference type="Gene3D" id="1.10.132.50">
    <property type="entry name" value="ATP synthase (C/AC39) subunit, domain 3"/>
    <property type="match status" value="1"/>
</dbReference>
<organism evidence="9 10">
    <name type="scientific">Thermococcus gorgonarius</name>
    <dbReference type="NCBI Taxonomy" id="71997"/>
    <lineage>
        <taxon>Archaea</taxon>
        <taxon>Methanobacteriati</taxon>
        <taxon>Methanobacteriota</taxon>
        <taxon>Thermococci</taxon>
        <taxon>Thermococcales</taxon>
        <taxon>Thermococcaceae</taxon>
        <taxon>Thermococcus</taxon>
    </lineage>
</organism>
<dbReference type="Pfam" id="PF01992">
    <property type="entry name" value="vATP-synt_AC39"/>
    <property type="match status" value="1"/>
</dbReference>
<dbReference type="InterPro" id="IPR002843">
    <property type="entry name" value="ATPase_V0-cplx_csu/dsu"/>
</dbReference>
<dbReference type="Proteomes" id="UP000250134">
    <property type="component" value="Chromosome"/>
</dbReference>
<dbReference type="InterPro" id="IPR036079">
    <property type="entry name" value="ATPase_csu/dsu_sf"/>
</dbReference>
<dbReference type="GO" id="GO:0046933">
    <property type="term" value="F:proton-transporting ATP synthase activity, rotational mechanism"/>
    <property type="evidence" value="ECO:0007669"/>
    <property type="project" value="UniProtKB-UniRule"/>
</dbReference>
<keyword evidence="2 8" id="KW-0813">Transport</keyword>
<evidence type="ECO:0000256" key="4">
    <source>
        <dbReference type="ARBA" id="ARBA00022781"/>
    </source>
</evidence>
<dbReference type="GO" id="GO:0042777">
    <property type="term" value="P:proton motive force-driven plasma membrane ATP synthesis"/>
    <property type="evidence" value="ECO:0007669"/>
    <property type="project" value="UniProtKB-UniRule"/>
</dbReference>
<dbReference type="GO" id="GO:0005524">
    <property type="term" value="F:ATP binding"/>
    <property type="evidence" value="ECO:0007669"/>
    <property type="project" value="UniProtKB-UniRule"/>
</dbReference>
<evidence type="ECO:0000256" key="2">
    <source>
        <dbReference type="ARBA" id="ARBA00022448"/>
    </source>
</evidence>
<dbReference type="GeneID" id="33332682"/>
<evidence type="ECO:0000313" key="9">
    <source>
        <dbReference type="EMBL" id="ASJ01603.1"/>
    </source>
</evidence>
<keyword evidence="7 8" id="KW-0066">ATP synthesis</keyword>
<protein>
    <recommendedName>
        <fullName evidence="8">A-type ATP synthase subunit C</fullName>
    </recommendedName>
</protein>
<dbReference type="PANTHER" id="PTHR38682:SF1">
    <property type="entry name" value="V-TYPE ATP SYNTHASE SUBUNIT C"/>
    <property type="match status" value="1"/>
</dbReference>
<dbReference type="InterPro" id="IPR035067">
    <property type="entry name" value="V-type_ATPase_csu/dsu"/>
</dbReference>
<evidence type="ECO:0000256" key="1">
    <source>
        <dbReference type="ARBA" id="ARBA00006709"/>
    </source>
</evidence>
<comment type="subunit">
    <text evidence="8">Has multiple subunits with at least A(3), B(3), C, D, E, F, H, I and proteolipid K(x).</text>
</comment>
<evidence type="ECO:0000256" key="5">
    <source>
        <dbReference type="ARBA" id="ARBA00023065"/>
    </source>
</evidence>
<dbReference type="SUPFAM" id="SSF103486">
    <property type="entry name" value="V-type ATP synthase subunit C"/>
    <property type="match status" value="1"/>
</dbReference>
<dbReference type="KEGG" id="tgg:A3K92_08970"/>
<dbReference type="InterPro" id="IPR050873">
    <property type="entry name" value="V-ATPase_V0D/AC39_subunit"/>
</dbReference>
<evidence type="ECO:0000256" key="6">
    <source>
        <dbReference type="ARBA" id="ARBA00023136"/>
    </source>
</evidence>
<dbReference type="Gene3D" id="1.20.1690.10">
    <property type="entry name" value="V-type ATP synthase subunit C domain"/>
    <property type="match status" value="2"/>
</dbReference>